<dbReference type="GO" id="GO:0016020">
    <property type="term" value="C:membrane"/>
    <property type="evidence" value="ECO:0007669"/>
    <property type="project" value="GOC"/>
</dbReference>
<dbReference type="EMBL" id="UINC01032495">
    <property type="protein sequence ID" value="SVB20248.1"/>
    <property type="molecule type" value="Genomic_DNA"/>
</dbReference>
<reference evidence="8" key="1">
    <citation type="submission" date="2018-05" db="EMBL/GenBank/DDBJ databases">
        <authorList>
            <person name="Lanie J.A."/>
            <person name="Ng W.-L."/>
            <person name="Kazmierczak K.M."/>
            <person name="Andrzejewski T.M."/>
            <person name="Davidsen T.M."/>
            <person name="Wayne K.J."/>
            <person name="Tettelin H."/>
            <person name="Glass J.I."/>
            <person name="Rusch D."/>
            <person name="Podicherti R."/>
            <person name="Tsui H.-C.T."/>
            <person name="Winkler M.E."/>
        </authorList>
    </citation>
    <scope>NUCLEOTIDE SEQUENCE</scope>
</reference>
<accession>A0A382C2G4</accession>
<evidence type="ECO:0000256" key="4">
    <source>
        <dbReference type="ARBA" id="ARBA00022801"/>
    </source>
</evidence>
<dbReference type="PANTHER" id="PTHR34990">
    <property type="entry name" value="UDP-2,3-DIACYLGLUCOSAMINE HYDROLASE-RELATED"/>
    <property type="match status" value="1"/>
</dbReference>
<dbReference type="Pfam" id="PF00149">
    <property type="entry name" value="Metallophos"/>
    <property type="match status" value="1"/>
</dbReference>
<evidence type="ECO:0000259" key="7">
    <source>
        <dbReference type="Pfam" id="PF00149"/>
    </source>
</evidence>
<evidence type="ECO:0000256" key="1">
    <source>
        <dbReference type="ARBA" id="ARBA00022475"/>
    </source>
</evidence>
<sequence>MFKQPVYFISDNHFTMDIDLHEKERRNRLYQVFEQIKSTGGTLVIGGDFFDFWFDYHYVLPAGYVDLLEQLHQLNQSGIDIHFVLGNHDYWDFGYFKQKFNAEVYTGNIEFEHNSSRIQVCHGDGLLKNDTGYRFMKKVIRSRFSIFLFRNFHADWGCWLAKQISRASGSYHHHDAKSKSIRNEMIEYAQTQWQRGITTVLLGHYHQIGIVKENGNCLIFMGDWLRHFTVTRLGEDGWWQGSWNEL</sequence>
<evidence type="ECO:0000313" key="8">
    <source>
        <dbReference type="EMBL" id="SVB20248.1"/>
    </source>
</evidence>
<dbReference type="GO" id="GO:0009245">
    <property type="term" value="P:lipid A biosynthetic process"/>
    <property type="evidence" value="ECO:0007669"/>
    <property type="project" value="TreeGrafter"/>
</dbReference>
<feature type="domain" description="Calcineurin-like phosphoesterase" evidence="7">
    <location>
        <begin position="5"/>
        <end position="207"/>
    </location>
</feature>
<name>A0A382C2G4_9ZZZZ</name>
<gene>
    <name evidence="8" type="ORF">METZ01_LOCUS173102</name>
</gene>
<evidence type="ECO:0000256" key="5">
    <source>
        <dbReference type="ARBA" id="ARBA00023136"/>
    </source>
</evidence>
<protein>
    <recommendedName>
        <fullName evidence="7">Calcineurin-like phosphoesterase domain-containing protein</fullName>
    </recommendedName>
</protein>
<dbReference type="InterPro" id="IPR029052">
    <property type="entry name" value="Metallo-depent_PP-like"/>
</dbReference>
<keyword evidence="3" id="KW-0479">Metal-binding</keyword>
<dbReference type="AlphaFoldDB" id="A0A382C2G4"/>
<evidence type="ECO:0000256" key="3">
    <source>
        <dbReference type="ARBA" id="ARBA00022723"/>
    </source>
</evidence>
<dbReference type="GO" id="GO:0046872">
    <property type="term" value="F:metal ion binding"/>
    <property type="evidence" value="ECO:0007669"/>
    <property type="project" value="UniProtKB-KW"/>
</dbReference>
<keyword evidence="2" id="KW-0997">Cell inner membrane</keyword>
<keyword evidence="6" id="KW-0464">Manganese</keyword>
<dbReference type="SUPFAM" id="SSF56300">
    <property type="entry name" value="Metallo-dependent phosphatases"/>
    <property type="match status" value="1"/>
</dbReference>
<dbReference type="Gene3D" id="3.60.21.10">
    <property type="match status" value="1"/>
</dbReference>
<dbReference type="CDD" id="cd07398">
    <property type="entry name" value="MPP_YbbF-LpxH"/>
    <property type="match status" value="1"/>
</dbReference>
<evidence type="ECO:0000256" key="2">
    <source>
        <dbReference type="ARBA" id="ARBA00022519"/>
    </source>
</evidence>
<keyword evidence="1" id="KW-1003">Cell membrane</keyword>
<keyword evidence="5" id="KW-0472">Membrane</keyword>
<dbReference type="InterPro" id="IPR043461">
    <property type="entry name" value="LpxH-like"/>
</dbReference>
<dbReference type="GO" id="GO:0008758">
    <property type="term" value="F:UDP-2,3-diacylglucosamine hydrolase activity"/>
    <property type="evidence" value="ECO:0007669"/>
    <property type="project" value="TreeGrafter"/>
</dbReference>
<dbReference type="InterPro" id="IPR004843">
    <property type="entry name" value="Calcineurin-like_PHP"/>
</dbReference>
<proteinExistence type="predicted"/>
<organism evidence="8">
    <name type="scientific">marine metagenome</name>
    <dbReference type="NCBI Taxonomy" id="408172"/>
    <lineage>
        <taxon>unclassified sequences</taxon>
        <taxon>metagenomes</taxon>
        <taxon>ecological metagenomes</taxon>
    </lineage>
</organism>
<evidence type="ECO:0000256" key="6">
    <source>
        <dbReference type="ARBA" id="ARBA00023211"/>
    </source>
</evidence>
<keyword evidence="4" id="KW-0378">Hydrolase</keyword>
<dbReference type="PANTHER" id="PTHR34990:SF1">
    <property type="entry name" value="UDP-2,3-DIACYLGLUCOSAMINE HYDROLASE"/>
    <property type="match status" value="1"/>
</dbReference>